<dbReference type="OrthoDB" id="5343663at2"/>
<dbReference type="AlphaFoldDB" id="A0A229FVQ2"/>
<dbReference type="InterPro" id="IPR006756">
    <property type="entry name" value="Phenol_hydroxylase"/>
</dbReference>
<sequence>MAVAAISEYKFSSRDSMDKFHGNQLLYVGWDKHLMFYGTAAFPLPPAMKFSDLFAGPLAQYYGAHPDFAKIDWSKVTWLNGNKPFQPDYDKSLAENGIGHKDCLRFQTPGLDGLFGICF</sequence>
<organism evidence="1 2">
    <name type="scientific">Polynucleobacter cosmopolitanus</name>
    <dbReference type="NCBI Taxonomy" id="351345"/>
    <lineage>
        <taxon>Bacteria</taxon>
        <taxon>Pseudomonadati</taxon>
        <taxon>Pseudomonadota</taxon>
        <taxon>Betaproteobacteria</taxon>
        <taxon>Burkholderiales</taxon>
        <taxon>Burkholderiaceae</taxon>
        <taxon>Polynucleobacter</taxon>
    </lineage>
</organism>
<dbReference type="Pfam" id="PF04663">
    <property type="entry name" value="Phenol_monoox"/>
    <property type="match status" value="1"/>
</dbReference>
<evidence type="ECO:0000313" key="1">
    <source>
        <dbReference type="EMBL" id="OXL16081.1"/>
    </source>
</evidence>
<dbReference type="Proteomes" id="UP000215188">
    <property type="component" value="Unassembled WGS sequence"/>
</dbReference>
<proteinExistence type="predicted"/>
<dbReference type="InterPro" id="IPR043010">
    <property type="entry name" value="Phenol_hydroxylase_sf"/>
</dbReference>
<comment type="caution">
    <text evidence="1">The sequence shown here is derived from an EMBL/GenBank/DDBJ whole genome shotgun (WGS) entry which is preliminary data.</text>
</comment>
<name>A0A229FVQ2_9BURK</name>
<evidence type="ECO:0000313" key="2">
    <source>
        <dbReference type="Proteomes" id="UP000215188"/>
    </source>
</evidence>
<keyword evidence="2" id="KW-1185">Reference proteome</keyword>
<dbReference type="GO" id="GO:0018662">
    <property type="term" value="F:phenol 2-monooxygenase activity"/>
    <property type="evidence" value="ECO:0007669"/>
    <property type="project" value="InterPro"/>
</dbReference>
<reference evidence="1 2" key="1">
    <citation type="submission" date="2017-06" db="EMBL/GenBank/DDBJ databases">
        <title>Reclassification of a Polynucleobacter cosmopolitanus strain isolated from tropical Lake Victoria as Polynucleobacter victoriensis comb. nov.</title>
        <authorList>
            <person name="Hahn M.W."/>
        </authorList>
    </citation>
    <scope>NUCLEOTIDE SEQUENCE [LARGE SCALE GENOMIC DNA]</scope>
    <source>
        <strain evidence="1 2">MWH-MoIso2</strain>
    </source>
</reference>
<protein>
    <submittedName>
        <fullName evidence="1">Phenol hydroxylase</fullName>
    </submittedName>
</protein>
<dbReference type="RefSeq" id="WP_089515110.1">
    <property type="nucleotide sequence ID" value="NZ_NJGG01000001.1"/>
</dbReference>
<dbReference type="Gene3D" id="3.10.20.560">
    <property type="entry name" value="Phenol hydroxylase"/>
    <property type="match status" value="1"/>
</dbReference>
<dbReference type="EMBL" id="NJGG01000001">
    <property type="protein sequence ID" value="OXL16081.1"/>
    <property type="molecule type" value="Genomic_DNA"/>
</dbReference>
<gene>
    <name evidence="1" type="ORF">AOC33_03065</name>
</gene>
<accession>A0A229FVQ2</accession>